<comment type="caution">
    <text evidence="2">The sequence shown here is derived from an EMBL/GenBank/DDBJ whole genome shotgun (WGS) entry which is preliminary data.</text>
</comment>
<name>A0A2T5KCY2_9RHOB</name>
<protein>
    <submittedName>
        <fullName evidence="2">Uncharacterized protein</fullName>
    </submittedName>
</protein>
<dbReference type="OrthoDB" id="7645007at2"/>
<dbReference type="AlphaFoldDB" id="A0A2T5KCY2"/>
<sequence length="62" mass="6477">MLTARKPALVQPVPETPAADPADTATEGLAHLLAEMQGLALVLPPVDRTDAEIEAGFDNMPV</sequence>
<dbReference type="RefSeq" id="WP_108220163.1">
    <property type="nucleotide sequence ID" value="NZ_CP090021.1"/>
</dbReference>
<keyword evidence="3" id="KW-1185">Reference proteome</keyword>
<dbReference type="Proteomes" id="UP000244060">
    <property type="component" value="Unassembled WGS sequence"/>
</dbReference>
<organism evidence="2 3">
    <name type="scientific">Cereibacter azotoformans</name>
    <dbReference type="NCBI Taxonomy" id="43057"/>
    <lineage>
        <taxon>Bacteria</taxon>
        <taxon>Pseudomonadati</taxon>
        <taxon>Pseudomonadota</taxon>
        <taxon>Alphaproteobacteria</taxon>
        <taxon>Rhodobacterales</taxon>
        <taxon>Paracoccaceae</taxon>
        <taxon>Cereibacter</taxon>
    </lineage>
</organism>
<dbReference type="EMBL" id="QAOT01000002">
    <property type="protein sequence ID" value="PTR20280.1"/>
    <property type="molecule type" value="Genomic_DNA"/>
</dbReference>
<accession>A0A2T5KCY2</accession>
<reference evidence="2 3" key="1">
    <citation type="submission" date="2018-04" db="EMBL/GenBank/DDBJ databases">
        <title>Genomic Encyclopedia of Type Strains, Phase III (KMG-III): the genomes of soil and plant-associated and newly described type strains.</title>
        <authorList>
            <person name="Whitman W."/>
        </authorList>
    </citation>
    <scope>NUCLEOTIDE SEQUENCE [LARGE SCALE GENOMIC DNA]</scope>
    <source>
        <strain evidence="2 3">KA25</strain>
    </source>
</reference>
<gene>
    <name evidence="2" type="ORF">C8J28_10241</name>
</gene>
<feature type="region of interest" description="Disordered" evidence="1">
    <location>
        <begin position="1"/>
        <end position="23"/>
    </location>
</feature>
<evidence type="ECO:0000313" key="3">
    <source>
        <dbReference type="Proteomes" id="UP000244060"/>
    </source>
</evidence>
<evidence type="ECO:0000313" key="2">
    <source>
        <dbReference type="EMBL" id="PTR20280.1"/>
    </source>
</evidence>
<proteinExistence type="predicted"/>
<evidence type="ECO:0000256" key="1">
    <source>
        <dbReference type="SAM" id="MobiDB-lite"/>
    </source>
</evidence>